<dbReference type="EMBL" id="GBXM01016298">
    <property type="protein sequence ID" value="JAH92279.1"/>
    <property type="molecule type" value="Transcribed_RNA"/>
</dbReference>
<sequence length="36" mass="4113">MPTGAQRMTKGEDSFLNIRKMKVSGRRQTLGMNPFK</sequence>
<accession>A0A0E9WPE6</accession>
<proteinExistence type="predicted"/>
<reference evidence="1" key="2">
    <citation type="journal article" date="2015" name="Fish Shellfish Immunol.">
        <title>Early steps in the European eel (Anguilla anguilla)-Vibrio vulnificus interaction in the gills: Role of the RtxA13 toxin.</title>
        <authorList>
            <person name="Callol A."/>
            <person name="Pajuelo D."/>
            <person name="Ebbesson L."/>
            <person name="Teles M."/>
            <person name="MacKenzie S."/>
            <person name="Amaro C."/>
        </authorList>
    </citation>
    <scope>NUCLEOTIDE SEQUENCE</scope>
</reference>
<name>A0A0E9WPE6_ANGAN</name>
<protein>
    <submittedName>
        <fullName evidence="1">Uncharacterized protein</fullName>
    </submittedName>
</protein>
<evidence type="ECO:0000313" key="1">
    <source>
        <dbReference type="EMBL" id="JAH92279.1"/>
    </source>
</evidence>
<reference evidence="1" key="1">
    <citation type="submission" date="2014-11" db="EMBL/GenBank/DDBJ databases">
        <authorList>
            <person name="Amaro Gonzalez C."/>
        </authorList>
    </citation>
    <scope>NUCLEOTIDE SEQUENCE</scope>
</reference>
<dbReference type="AlphaFoldDB" id="A0A0E9WPE6"/>
<organism evidence="1">
    <name type="scientific">Anguilla anguilla</name>
    <name type="common">European freshwater eel</name>
    <name type="synonym">Muraena anguilla</name>
    <dbReference type="NCBI Taxonomy" id="7936"/>
    <lineage>
        <taxon>Eukaryota</taxon>
        <taxon>Metazoa</taxon>
        <taxon>Chordata</taxon>
        <taxon>Craniata</taxon>
        <taxon>Vertebrata</taxon>
        <taxon>Euteleostomi</taxon>
        <taxon>Actinopterygii</taxon>
        <taxon>Neopterygii</taxon>
        <taxon>Teleostei</taxon>
        <taxon>Anguilliformes</taxon>
        <taxon>Anguillidae</taxon>
        <taxon>Anguilla</taxon>
    </lineage>
</organism>